<dbReference type="Proteomes" id="UP001259572">
    <property type="component" value="Unassembled WGS sequence"/>
</dbReference>
<evidence type="ECO:0000256" key="3">
    <source>
        <dbReference type="ARBA" id="ARBA00022842"/>
    </source>
</evidence>
<dbReference type="InterPro" id="IPR013341">
    <property type="entry name" value="Mandelate_racemase_N_dom"/>
</dbReference>
<dbReference type="RefSeq" id="WP_315725298.1">
    <property type="nucleotide sequence ID" value="NZ_JAVUPU010000003.1"/>
</dbReference>
<dbReference type="InterPro" id="IPR013342">
    <property type="entry name" value="Mandelate_racemase_C"/>
</dbReference>
<dbReference type="EC" id="5.1.1.-" evidence="5"/>
<gene>
    <name evidence="7" type="primary">dgcA</name>
    <name evidence="7" type="ORF">RQX22_07925</name>
</gene>
<keyword evidence="8" id="KW-1185">Reference proteome</keyword>
<dbReference type="SFLD" id="SFLDG00180">
    <property type="entry name" value="muconate_cycloisomerase"/>
    <property type="match status" value="1"/>
</dbReference>
<comment type="caution">
    <text evidence="7">The sequence shown here is derived from an EMBL/GenBank/DDBJ whole genome shotgun (WGS) entry which is preliminary data.</text>
</comment>
<dbReference type="EMBL" id="JAVUPU010000003">
    <property type="protein sequence ID" value="MDT9598873.1"/>
    <property type="molecule type" value="Genomic_DNA"/>
</dbReference>
<proteinExistence type="inferred from homology"/>
<dbReference type="SFLD" id="SFLDF00010">
    <property type="entry name" value="dipeptide_epimerase"/>
    <property type="match status" value="1"/>
</dbReference>
<feature type="domain" description="Mandelate racemase/muconate lactonizing enzyme C-terminal" evidence="6">
    <location>
        <begin position="131"/>
        <end position="224"/>
    </location>
</feature>
<dbReference type="InterPro" id="IPR034603">
    <property type="entry name" value="Dipeptide_epimerase"/>
</dbReference>
<keyword evidence="2 5" id="KW-0479">Metal-binding</keyword>
<comment type="similarity">
    <text evidence="1 5">Belongs to the mandelate racemase/muconate lactonizing enzyme family.</text>
</comment>
<reference evidence="7 8" key="1">
    <citation type="submission" date="2023-05" db="EMBL/GenBank/DDBJ databases">
        <authorList>
            <person name="Guo Y."/>
        </authorList>
    </citation>
    <scope>NUCLEOTIDE SEQUENCE [LARGE SCALE GENOMIC DNA]</scope>
    <source>
        <strain evidence="7 8">GR2756</strain>
    </source>
</reference>
<evidence type="ECO:0000256" key="2">
    <source>
        <dbReference type="ARBA" id="ARBA00022723"/>
    </source>
</evidence>
<organism evidence="7 8">
    <name type="scientific">Sphingosinicella rhizophila</name>
    <dbReference type="NCBI Taxonomy" id="3050082"/>
    <lineage>
        <taxon>Bacteria</taxon>
        <taxon>Pseudomonadati</taxon>
        <taxon>Pseudomonadota</taxon>
        <taxon>Alphaproteobacteria</taxon>
        <taxon>Sphingomonadales</taxon>
        <taxon>Sphingosinicellaceae</taxon>
        <taxon>Sphingosinicella</taxon>
    </lineage>
</organism>
<dbReference type="InterPro" id="IPR018110">
    <property type="entry name" value="Mandel_Rmase/mucon_lact_enz_CS"/>
</dbReference>
<dbReference type="InterPro" id="IPR036849">
    <property type="entry name" value="Enolase-like_C_sf"/>
</dbReference>
<dbReference type="SUPFAM" id="SSF51604">
    <property type="entry name" value="Enolase C-terminal domain-like"/>
    <property type="match status" value="1"/>
</dbReference>
<dbReference type="InterPro" id="IPR029065">
    <property type="entry name" value="Enolase_C-like"/>
</dbReference>
<dbReference type="PANTHER" id="PTHR48080:SF3">
    <property type="entry name" value="ENOLASE SUPERFAMILY MEMBER DDB_G0284701"/>
    <property type="match status" value="1"/>
</dbReference>
<evidence type="ECO:0000313" key="7">
    <source>
        <dbReference type="EMBL" id="MDT9598873.1"/>
    </source>
</evidence>
<dbReference type="PANTHER" id="PTHR48080">
    <property type="entry name" value="D-GALACTONATE DEHYDRATASE-RELATED"/>
    <property type="match status" value="1"/>
</dbReference>
<dbReference type="PROSITE" id="PS00909">
    <property type="entry name" value="MR_MLE_2"/>
    <property type="match status" value="1"/>
</dbReference>
<evidence type="ECO:0000259" key="6">
    <source>
        <dbReference type="SMART" id="SM00922"/>
    </source>
</evidence>
<evidence type="ECO:0000256" key="5">
    <source>
        <dbReference type="RuleBase" id="RU366006"/>
    </source>
</evidence>
<comment type="cofactor">
    <cofactor evidence="5">
        <name>Mg(2+)</name>
        <dbReference type="ChEBI" id="CHEBI:18420"/>
    </cofactor>
    <text evidence="5">Binds 1 Mg(2+) ion per subunit.</text>
</comment>
<evidence type="ECO:0000256" key="1">
    <source>
        <dbReference type="ARBA" id="ARBA00008031"/>
    </source>
</evidence>
<dbReference type="SFLD" id="SFLDS00001">
    <property type="entry name" value="Enolase"/>
    <property type="match status" value="1"/>
</dbReference>
<dbReference type="NCBIfam" id="NF042940">
    <property type="entry name" value="racemase_DgcA"/>
    <property type="match status" value="1"/>
</dbReference>
<protein>
    <recommendedName>
        <fullName evidence="5">Dipeptide epimerase</fullName>
        <ecNumber evidence="5">5.1.1.-</ecNumber>
    </recommendedName>
</protein>
<dbReference type="SMART" id="SM00922">
    <property type="entry name" value="MR_MLE"/>
    <property type="match status" value="1"/>
</dbReference>
<dbReference type="CDD" id="cd03319">
    <property type="entry name" value="L-Ala-DL-Glu_epimerase"/>
    <property type="match status" value="1"/>
</dbReference>
<dbReference type="Gene3D" id="3.20.20.120">
    <property type="entry name" value="Enolase-like C-terminal domain"/>
    <property type="match status" value="1"/>
</dbReference>
<sequence>MFKKAEVRRECWDYAVPFAIARGVRTSSDLVVVTLDDGIHRGQGESCPTSRYGESVESVLAQVEEMLSALKGGADWDDLHDDLPPGAARNAVDCAIWDWRAKSQNRRVADLLGLAPLRPVATVFTVGIGTLDEMARSAERRSKQHGTLKIKLGDGGDDLARLRAVRAAAPGARLIVDVNEGWDAARLEEMMPELAALGVAMLEQPLPAGQDGALAGIERSMPIGADESCHVAADVEELVGRYDVVNIKLDKTGGLTEAMRLLKAAKVRGFETMIGCMAGTSLAMAPGVLVAQNCAFVDLDAPLLFGQDREPRLLYDGETVHPPEPALWG</sequence>
<evidence type="ECO:0000313" key="8">
    <source>
        <dbReference type="Proteomes" id="UP001259572"/>
    </source>
</evidence>
<dbReference type="Gene3D" id="3.30.390.10">
    <property type="entry name" value="Enolase-like, N-terminal domain"/>
    <property type="match status" value="1"/>
</dbReference>
<evidence type="ECO:0000256" key="4">
    <source>
        <dbReference type="ARBA" id="ARBA00023235"/>
    </source>
</evidence>
<dbReference type="SUPFAM" id="SSF54826">
    <property type="entry name" value="Enolase N-terminal domain-like"/>
    <property type="match status" value="1"/>
</dbReference>
<dbReference type="InterPro" id="IPR029017">
    <property type="entry name" value="Enolase-like_N"/>
</dbReference>
<dbReference type="Pfam" id="PF13378">
    <property type="entry name" value="MR_MLE_C"/>
    <property type="match status" value="1"/>
</dbReference>
<accession>A0ABU3Q7B1</accession>
<keyword evidence="3 5" id="KW-0460">Magnesium</keyword>
<keyword evidence="4 5" id="KW-0413">Isomerase</keyword>
<name>A0ABU3Q7B1_9SPHN</name>
<dbReference type="InterPro" id="IPR034593">
    <property type="entry name" value="DgoD-like"/>
</dbReference>
<dbReference type="Pfam" id="PF02746">
    <property type="entry name" value="MR_MLE_N"/>
    <property type="match status" value="1"/>
</dbReference>